<dbReference type="EMBL" id="JAFLQW010000608">
    <property type="protein sequence ID" value="MBO0351924.1"/>
    <property type="molecule type" value="Genomic_DNA"/>
</dbReference>
<evidence type="ECO:0000259" key="1">
    <source>
        <dbReference type="Pfam" id="PF14252"/>
    </source>
</evidence>
<dbReference type="RefSeq" id="WP_207090350.1">
    <property type="nucleotide sequence ID" value="NZ_JAFLQW010000608.1"/>
</dbReference>
<dbReference type="InterPro" id="IPR025592">
    <property type="entry name" value="DUF4347"/>
</dbReference>
<dbReference type="Proteomes" id="UP000664844">
    <property type="component" value="Unassembled WGS sequence"/>
</dbReference>
<keyword evidence="3" id="KW-1185">Reference proteome</keyword>
<proteinExistence type="predicted"/>
<name>A0ABS3FY67_9CYAN</name>
<comment type="caution">
    <text evidence="2">The sequence shown here is derived from an EMBL/GenBank/DDBJ whole genome shotgun (WGS) entry which is preliminary data.</text>
</comment>
<organism evidence="2 3">
    <name type="scientific">Phormidium pseudopriestleyi FRX01</name>
    <dbReference type="NCBI Taxonomy" id="1759528"/>
    <lineage>
        <taxon>Bacteria</taxon>
        <taxon>Bacillati</taxon>
        <taxon>Cyanobacteriota</taxon>
        <taxon>Cyanophyceae</taxon>
        <taxon>Oscillatoriophycideae</taxon>
        <taxon>Oscillatoriales</taxon>
        <taxon>Oscillatoriaceae</taxon>
        <taxon>Phormidium</taxon>
    </lineage>
</organism>
<accession>A0ABS3FY67</accession>
<dbReference type="Pfam" id="PF14252">
    <property type="entry name" value="DUF4347"/>
    <property type="match status" value="1"/>
</dbReference>
<evidence type="ECO:0000313" key="3">
    <source>
        <dbReference type="Proteomes" id="UP000664844"/>
    </source>
</evidence>
<feature type="domain" description="DUF4347" evidence="1">
    <location>
        <begin position="24"/>
        <end position="173"/>
    </location>
</feature>
<gene>
    <name evidence="2" type="ORF">J0895_23140</name>
</gene>
<protein>
    <submittedName>
        <fullName evidence="2">DUF4347 domain-containing protein</fullName>
    </submittedName>
</protein>
<evidence type="ECO:0000313" key="2">
    <source>
        <dbReference type="EMBL" id="MBO0351924.1"/>
    </source>
</evidence>
<sequence length="174" mass="18444">MSFLLSESISPLYAIWENTSPREILFADPTVTGYETLIASTPAELQVVVLDPKRDAITQISEILSYQKQPLAGLHILSHAQSGMLHLGNSLLTAETLPEAEISQWAKSLTPDADILLYGCNLAADFGVFVNRLAAVTGADVAASDNLTGSAALGGDWELEASTGAIEVQIPFSA</sequence>
<reference evidence="2 3" key="1">
    <citation type="submission" date="2021-03" db="EMBL/GenBank/DDBJ databases">
        <title>Metabolic Capacity of the Antarctic Cyanobacterium Phormidium pseudopriestleyi that Sustains Oxygenic Photosynthesis in the Presence of Hydrogen Sulfide.</title>
        <authorList>
            <person name="Lumian J.E."/>
            <person name="Jungblut A.D."/>
            <person name="Dillon M.L."/>
            <person name="Hawes I."/>
            <person name="Doran P.T."/>
            <person name="Mackey T.J."/>
            <person name="Dick G.J."/>
            <person name="Grettenberger C.L."/>
            <person name="Sumner D.Y."/>
        </authorList>
    </citation>
    <scope>NUCLEOTIDE SEQUENCE [LARGE SCALE GENOMIC DNA]</scope>
    <source>
        <strain evidence="2 3">FRX01</strain>
    </source>
</reference>